<accession>A0A2W5L022</accession>
<dbReference type="Pfam" id="PF19112">
    <property type="entry name" value="VanA_C"/>
    <property type="match status" value="1"/>
</dbReference>
<keyword evidence="5" id="KW-0411">Iron-sulfur</keyword>
<evidence type="ECO:0000313" key="8">
    <source>
        <dbReference type="Proteomes" id="UP000248597"/>
    </source>
</evidence>
<proteinExistence type="predicted"/>
<dbReference type="SUPFAM" id="SSF55961">
    <property type="entry name" value="Bet v1-like"/>
    <property type="match status" value="1"/>
</dbReference>
<keyword evidence="2" id="KW-0479">Metal-binding</keyword>
<dbReference type="GO" id="GO:0016491">
    <property type="term" value="F:oxidoreductase activity"/>
    <property type="evidence" value="ECO:0007669"/>
    <property type="project" value="UniProtKB-KW"/>
</dbReference>
<evidence type="ECO:0000256" key="5">
    <source>
        <dbReference type="ARBA" id="ARBA00023014"/>
    </source>
</evidence>
<dbReference type="PANTHER" id="PTHR21266:SF60">
    <property type="entry name" value="3-KETOSTEROID-9-ALPHA-MONOOXYGENASE, OXYGENASE COMPONENT"/>
    <property type="match status" value="1"/>
</dbReference>
<dbReference type="InterPro" id="IPR036922">
    <property type="entry name" value="Rieske_2Fe-2S_sf"/>
</dbReference>
<evidence type="ECO:0000256" key="4">
    <source>
        <dbReference type="ARBA" id="ARBA00023004"/>
    </source>
</evidence>
<dbReference type="GO" id="GO:0046872">
    <property type="term" value="F:metal ion binding"/>
    <property type="evidence" value="ECO:0007669"/>
    <property type="project" value="UniProtKB-KW"/>
</dbReference>
<dbReference type="Proteomes" id="UP000248597">
    <property type="component" value="Unassembled WGS sequence"/>
</dbReference>
<dbReference type="SUPFAM" id="SSF50022">
    <property type="entry name" value="ISP domain"/>
    <property type="match status" value="1"/>
</dbReference>
<dbReference type="InterPro" id="IPR044043">
    <property type="entry name" value="VanA_C_cat"/>
</dbReference>
<dbReference type="PANTHER" id="PTHR21266">
    <property type="entry name" value="IRON-SULFUR DOMAIN CONTAINING PROTEIN"/>
    <property type="match status" value="1"/>
</dbReference>
<feature type="domain" description="Rieske" evidence="6">
    <location>
        <begin position="24"/>
        <end position="125"/>
    </location>
</feature>
<dbReference type="Gene3D" id="2.102.10.10">
    <property type="entry name" value="Rieske [2Fe-2S] iron-sulphur domain"/>
    <property type="match status" value="1"/>
</dbReference>
<evidence type="ECO:0000313" key="7">
    <source>
        <dbReference type="EMBL" id="PZQ22632.1"/>
    </source>
</evidence>
<reference evidence="7 8" key="1">
    <citation type="submission" date="2017-08" db="EMBL/GenBank/DDBJ databases">
        <title>Infants hospitalized years apart are colonized by the same room-sourced microbial strains.</title>
        <authorList>
            <person name="Brooks B."/>
            <person name="Olm M.R."/>
            <person name="Firek B.A."/>
            <person name="Baker R."/>
            <person name="Thomas B.C."/>
            <person name="Morowitz M.J."/>
            <person name="Banfield J.F."/>
        </authorList>
    </citation>
    <scope>NUCLEOTIDE SEQUENCE [LARGE SCALE GENOMIC DNA]</scope>
    <source>
        <strain evidence="7">S2_005_003_R2_47</strain>
    </source>
</reference>
<dbReference type="InterPro" id="IPR050584">
    <property type="entry name" value="Cholesterol_7-desaturase"/>
</dbReference>
<evidence type="ECO:0000256" key="3">
    <source>
        <dbReference type="ARBA" id="ARBA00023002"/>
    </source>
</evidence>
<dbReference type="InterPro" id="IPR017941">
    <property type="entry name" value="Rieske_2Fe-2S"/>
</dbReference>
<evidence type="ECO:0000256" key="2">
    <source>
        <dbReference type="ARBA" id="ARBA00022723"/>
    </source>
</evidence>
<dbReference type="Pfam" id="PF00355">
    <property type="entry name" value="Rieske"/>
    <property type="match status" value="1"/>
</dbReference>
<protein>
    <submittedName>
        <fullName evidence="7">(2Fe-2S)-binding protein</fullName>
    </submittedName>
</protein>
<gene>
    <name evidence="7" type="ORF">DI569_07860</name>
</gene>
<dbReference type="EMBL" id="QFPJ01000013">
    <property type="protein sequence ID" value="PZQ22632.1"/>
    <property type="molecule type" value="Genomic_DNA"/>
</dbReference>
<dbReference type="PROSITE" id="PS51296">
    <property type="entry name" value="RIESKE"/>
    <property type="match status" value="1"/>
</dbReference>
<evidence type="ECO:0000259" key="6">
    <source>
        <dbReference type="PROSITE" id="PS51296"/>
    </source>
</evidence>
<dbReference type="GO" id="GO:0051537">
    <property type="term" value="F:2 iron, 2 sulfur cluster binding"/>
    <property type="evidence" value="ECO:0007669"/>
    <property type="project" value="UniProtKB-KW"/>
</dbReference>
<dbReference type="Gene3D" id="3.90.380.10">
    <property type="entry name" value="Naphthalene 1,2-dioxygenase Alpha Subunit, Chain A, domain 1"/>
    <property type="match status" value="1"/>
</dbReference>
<keyword evidence="1" id="KW-0001">2Fe-2S</keyword>
<keyword evidence="3" id="KW-0560">Oxidoreductase</keyword>
<name>A0A2W5L022_SPHMC</name>
<dbReference type="AlphaFoldDB" id="A0A2W5L022"/>
<sequence length="379" mass="42162">MSDSSFGAAPRLADHRTPFVFNEWYVAALSSEVGRELKARTLLSRSVLLYRRLDGSIAAIRNRCPHRSFPLAHGRLDGDEVICGYHGLKFASSGRCVEVPSQKNVPSAMRVQAYPVVEQAPFIWIWMGDPDRADPATIPDHHWLSDPDYAAFDGYLHCKSNYIRLHENVLDLTHFPYVHGDAVGGLDYIAAPTVIRAEGDAVSITRRLENQPVNLNYGRLIGNEGNRVNRTSESWFKSPAFHIAHATIEDLEGGVGGKTDFHVKIIHCFTPETPHSSHYFFANARDVRIDDAELTAVSRDRARSTFLEDDAALELVEDCWKYEDNSDFEELSILGDRAGLQMRLIVSRRAAAEDSARSDAARRAVAAQRDAEASLAANG</sequence>
<organism evidence="7 8">
    <name type="scientific">Sphingopyxis macrogoltabida</name>
    <name type="common">Sphingomonas macrogoltabidus</name>
    <dbReference type="NCBI Taxonomy" id="33050"/>
    <lineage>
        <taxon>Bacteria</taxon>
        <taxon>Pseudomonadati</taxon>
        <taxon>Pseudomonadota</taxon>
        <taxon>Alphaproteobacteria</taxon>
        <taxon>Sphingomonadales</taxon>
        <taxon>Sphingomonadaceae</taxon>
        <taxon>Sphingopyxis</taxon>
    </lineage>
</organism>
<comment type="caution">
    <text evidence="7">The sequence shown here is derived from an EMBL/GenBank/DDBJ whole genome shotgun (WGS) entry which is preliminary data.</text>
</comment>
<evidence type="ECO:0000256" key="1">
    <source>
        <dbReference type="ARBA" id="ARBA00022714"/>
    </source>
</evidence>
<keyword evidence="4" id="KW-0408">Iron</keyword>